<sequence length="450" mass="47277">MRERVAAWLHALLLLVGAACLAFLSTRHGFVADWSANARASLAPQSRAVLAQLAGPVEVTSYATPGSGLRPIIAAFLARYQRFKPDLALRFVDPEQDPAAMRAAGISVDGELAIAWHGRKERLVTLNERDFTNALQRLARGGERLVAFVTGDGERRPDGQANADLGTFVAQLEARGMRAVPVNLDAAAGVPQNAALVVLASPQAALAPRAVTALTDYLERGGNLLWLTEPGRDDLGLAPLAAALDVRVLPGTLVDAAGAAAQVPDPSFVVATQYPQHAITRGFDLTTLFPQAAALAVVQGSAAWAAAPLLRSSAQSWNETGPVAPGAGGAPIRQDPDQGELRGPLDFGLALTRLSPSPDKGEQRVVVIGDGDFLSNSFLGNGGNRALGERVFDWLLGDDALVDLPARGAPDRSLALGQRGLTALTFGFLIALPLLLLGAGAAIAWRRRRR</sequence>
<evidence type="ECO:0000256" key="2">
    <source>
        <dbReference type="SAM" id="Phobius"/>
    </source>
</evidence>
<proteinExistence type="predicted"/>
<name>A0A0K8QIX5_9GAMM</name>
<feature type="region of interest" description="Disordered" evidence="1">
    <location>
        <begin position="317"/>
        <end position="338"/>
    </location>
</feature>
<dbReference type="STRING" id="1475481.GCA_000953855_00081"/>
<organism evidence="4">
    <name type="scientific">Mizugakiibacter sediminis</name>
    <dbReference type="NCBI Taxonomy" id="1475481"/>
    <lineage>
        <taxon>Bacteria</taxon>
        <taxon>Pseudomonadati</taxon>
        <taxon>Pseudomonadota</taxon>
        <taxon>Gammaproteobacteria</taxon>
        <taxon>Lysobacterales</taxon>
        <taxon>Rhodanobacteraceae</taxon>
        <taxon>Mizugakiibacter</taxon>
    </lineage>
</organism>
<accession>A0A0K8QIX5</accession>
<reference evidence="4" key="1">
    <citation type="submission" date="2015-08" db="EMBL/GenBank/DDBJ databases">
        <title>Complete DNA Sequence of Pseudomonas syringae pv. actinidiae, the Causal Agent of Kiwifruit Canker Disease.</title>
        <authorList>
            <person name="Rikkerink E.H.A."/>
            <person name="Fineran P.C."/>
        </authorList>
    </citation>
    <scope>NUCLEOTIDE SEQUENCE</scope>
    <source>
        <strain evidence="4">SkMP5</strain>
    </source>
</reference>
<feature type="domain" description="ABC-type uncharacterised transport system" evidence="3">
    <location>
        <begin position="145"/>
        <end position="380"/>
    </location>
</feature>
<dbReference type="PROSITE" id="PS51257">
    <property type="entry name" value="PROKAR_LIPOPROTEIN"/>
    <property type="match status" value="1"/>
</dbReference>
<feature type="transmembrane region" description="Helical" evidence="2">
    <location>
        <begin position="421"/>
        <end position="445"/>
    </location>
</feature>
<dbReference type="Gene3D" id="3.40.50.880">
    <property type="match status" value="1"/>
</dbReference>
<dbReference type="InterPro" id="IPR029062">
    <property type="entry name" value="Class_I_gatase-like"/>
</dbReference>
<dbReference type="Pfam" id="PF09822">
    <property type="entry name" value="ABC_transp_aux"/>
    <property type="match status" value="1"/>
</dbReference>
<dbReference type="RefSeq" id="WP_062534015.1">
    <property type="nucleotide sequence ID" value="NZ_DF970134.1"/>
</dbReference>
<evidence type="ECO:0000313" key="5">
    <source>
        <dbReference type="Proteomes" id="UP000253740"/>
    </source>
</evidence>
<keyword evidence="5" id="KW-1185">Reference proteome</keyword>
<evidence type="ECO:0000313" key="4">
    <source>
        <dbReference type="EMBL" id="GAP64798.1"/>
    </source>
</evidence>
<dbReference type="SUPFAM" id="SSF52317">
    <property type="entry name" value="Class I glutamine amidotransferase-like"/>
    <property type="match status" value="1"/>
</dbReference>
<protein>
    <submittedName>
        <fullName evidence="4">ABC-type uncharacterized transporter</fullName>
    </submittedName>
</protein>
<gene>
    <name evidence="4" type="ORF">MBSD_n0080</name>
</gene>
<keyword evidence="2" id="KW-1133">Transmembrane helix</keyword>
<dbReference type="AlphaFoldDB" id="A0A0K8QIX5"/>
<dbReference type="InterPro" id="IPR019196">
    <property type="entry name" value="ABC_transp_unknown"/>
</dbReference>
<evidence type="ECO:0000259" key="3">
    <source>
        <dbReference type="Pfam" id="PF09822"/>
    </source>
</evidence>
<dbReference type="OrthoDB" id="8530910at2"/>
<dbReference type="Proteomes" id="UP000253740">
    <property type="component" value="Unassembled WGS sequence"/>
</dbReference>
<evidence type="ECO:0000256" key="1">
    <source>
        <dbReference type="SAM" id="MobiDB-lite"/>
    </source>
</evidence>
<keyword evidence="2" id="KW-0472">Membrane</keyword>
<dbReference type="EMBL" id="DF970134">
    <property type="protein sequence ID" value="GAP64798.1"/>
    <property type="molecule type" value="Genomic_DNA"/>
</dbReference>
<keyword evidence="2" id="KW-0812">Transmembrane</keyword>